<keyword evidence="6" id="KW-1185">Reference proteome</keyword>
<comment type="caution">
    <text evidence="5">The sequence shown here is derived from an EMBL/GenBank/DDBJ whole genome shotgun (WGS) entry which is preliminary data.</text>
</comment>
<evidence type="ECO:0000256" key="3">
    <source>
        <dbReference type="RuleBase" id="RU361235"/>
    </source>
</evidence>
<evidence type="ECO:0000256" key="2">
    <source>
        <dbReference type="ARBA" id="ARBA00022801"/>
    </source>
</evidence>
<proteinExistence type="inferred from homology"/>
<accession>A0ABS9CN40</accession>
<reference evidence="5 6" key="1">
    <citation type="submission" date="2020-12" db="EMBL/GenBank/DDBJ databases">
        <title>Whole genome sequences of gut porcine anaerobes.</title>
        <authorList>
            <person name="Kubasova T."/>
            <person name="Jahodarova E."/>
            <person name="Rychlik I."/>
        </authorList>
    </citation>
    <scope>NUCLEOTIDE SEQUENCE [LARGE SCALE GENOMIC DNA]</scope>
    <source>
        <strain evidence="5 6">An867</strain>
    </source>
</reference>
<dbReference type="Gene3D" id="3.40.50.1820">
    <property type="entry name" value="alpha/beta hydrolase"/>
    <property type="match status" value="1"/>
</dbReference>
<dbReference type="PROSITE" id="PS00122">
    <property type="entry name" value="CARBOXYLESTERASE_B_1"/>
    <property type="match status" value="1"/>
</dbReference>
<organism evidence="5 6">
    <name type="scientific">Anaeromassilibacillus senegalensis</name>
    <dbReference type="NCBI Taxonomy" id="1673717"/>
    <lineage>
        <taxon>Bacteria</taxon>
        <taxon>Bacillati</taxon>
        <taxon>Bacillota</taxon>
        <taxon>Clostridia</taxon>
        <taxon>Eubacteriales</taxon>
        <taxon>Acutalibacteraceae</taxon>
        <taxon>Anaeromassilibacillus</taxon>
    </lineage>
</organism>
<dbReference type="SUPFAM" id="SSF53474">
    <property type="entry name" value="alpha/beta-Hydrolases"/>
    <property type="match status" value="1"/>
</dbReference>
<dbReference type="InterPro" id="IPR029058">
    <property type="entry name" value="AB_hydrolase_fold"/>
</dbReference>
<name>A0ABS9CN40_9FIRM</name>
<comment type="similarity">
    <text evidence="1 3">Belongs to the type-B carboxylesterase/lipase family.</text>
</comment>
<dbReference type="InterPro" id="IPR002018">
    <property type="entry name" value="CarbesteraseB"/>
</dbReference>
<dbReference type="Pfam" id="PF00135">
    <property type="entry name" value="COesterase"/>
    <property type="match status" value="1"/>
</dbReference>
<dbReference type="EMBL" id="JAFBIT010000002">
    <property type="protein sequence ID" value="MCF2652586.1"/>
    <property type="molecule type" value="Genomic_DNA"/>
</dbReference>
<feature type="domain" description="Carboxylesterase type B" evidence="4">
    <location>
        <begin position="5"/>
        <end position="480"/>
    </location>
</feature>
<dbReference type="InterPro" id="IPR050309">
    <property type="entry name" value="Type-B_Carboxylest/Lipase"/>
</dbReference>
<dbReference type="PROSITE" id="PS00941">
    <property type="entry name" value="CARBOXYLESTERASE_B_2"/>
    <property type="match status" value="1"/>
</dbReference>
<dbReference type="EC" id="3.1.1.-" evidence="3"/>
<dbReference type="InterPro" id="IPR019819">
    <property type="entry name" value="Carboxylesterase_B_CS"/>
</dbReference>
<evidence type="ECO:0000256" key="1">
    <source>
        <dbReference type="ARBA" id="ARBA00005964"/>
    </source>
</evidence>
<gene>
    <name evidence="5" type="ORF">JQM67_08220</name>
</gene>
<dbReference type="PANTHER" id="PTHR11559">
    <property type="entry name" value="CARBOXYLESTERASE"/>
    <property type="match status" value="1"/>
</dbReference>
<dbReference type="RefSeq" id="WP_235323620.1">
    <property type="nucleotide sequence ID" value="NZ_JAFBIT010000002.1"/>
</dbReference>
<evidence type="ECO:0000313" key="6">
    <source>
        <dbReference type="Proteomes" id="UP001299220"/>
    </source>
</evidence>
<dbReference type="Proteomes" id="UP001299220">
    <property type="component" value="Unassembled WGS sequence"/>
</dbReference>
<keyword evidence="2 3" id="KW-0378">Hydrolase</keyword>
<dbReference type="InterPro" id="IPR019826">
    <property type="entry name" value="Carboxylesterase_B_AS"/>
</dbReference>
<protein>
    <recommendedName>
        <fullName evidence="3">Carboxylic ester hydrolase</fullName>
        <ecNumber evidence="3">3.1.1.-</ecNumber>
    </recommendedName>
</protein>
<evidence type="ECO:0000313" key="5">
    <source>
        <dbReference type="EMBL" id="MCF2652586.1"/>
    </source>
</evidence>
<evidence type="ECO:0000259" key="4">
    <source>
        <dbReference type="Pfam" id="PF00135"/>
    </source>
</evidence>
<sequence length="495" mass="53370">MAIGTVQTSTGAVSGVDLNGITVFRGIPYAAPPVGDLRWRAPQPAAPWDGVRACTEFGDMCIQNSGFVGMDAFLHHPQSEDCLYLNIWTPAQSAGENLPVHFWVHGGGFQGGLGDEPLYQGVSLVEQGEILVTINYRLGALGFLAHPALTAEDPHGTSGNYGLLDQIAALRWVKRNIRAFGGDPNRITISGQSAGAMSVAVLLSSPLTSGLYSGAILQSGGPRPGACTLEDAESYGAALQQKLGCADIEAMRALPAEAILAATKPAPGALTFRPVIDGYVLQEDPYDAFLGGRIGQVPVIIGSNADEGLFAPVNGADFASFSEDAKRYFGADYAEFCALYNFTPENFHRAALDVQRDFAFVNIRHVLKTLSDTHPCPVYQYYFTEPILLQDGTFIGATHSAELFYVFGTLDVLGGSTLDGKPMPVKKERPQYTLSEQMGRYWVNFVRMGDPNAPGLPAWRPAGNGEYMHFSANDVMSEQTRRPARISFLEKHRPA</sequence>